<dbReference type="Gene3D" id="2.40.320.10">
    <property type="entry name" value="Hypothetical Protein Pfu-838710-001"/>
    <property type="match status" value="1"/>
</dbReference>
<dbReference type="CDD" id="cd07891">
    <property type="entry name" value="CYTH-like_CthTTM-like_1"/>
    <property type="match status" value="1"/>
</dbReference>
<dbReference type="SMART" id="SM01118">
    <property type="entry name" value="CYTH"/>
    <property type="match status" value="1"/>
</dbReference>
<comment type="caution">
    <text evidence="2">The sequence shown here is derived from an EMBL/GenBank/DDBJ whole genome shotgun (WGS) entry which is preliminary data.</text>
</comment>
<evidence type="ECO:0000313" key="2">
    <source>
        <dbReference type="EMBL" id="MBE3639579.1"/>
    </source>
</evidence>
<dbReference type="EMBL" id="JACVXA010000051">
    <property type="protein sequence ID" value="MBE3639579.1"/>
    <property type="molecule type" value="Genomic_DNA"/>
</dbReference>
<dbReference type="Proteomes" id="UP000609121">
    <property type="component" value="Unassembled WGS sequence"/>
</dbReference>
<dbReference type="SUPFAM" id="SSF55154">
    <property type="entry name" value="CYTH-like phosphatases"/>
    <property type="match status" value="1"/>
</dbReference>
<name>A0A8J6Z7V3_9RHOB</name>
<gene>
    <name evidence="2" type="ORF">ICN82_15355</name>
</gene>
<keyword evidence="3" id="KW-1185">Reference proteome</keyword>
<dbReference type="PANTHER" id="PTHR40114">
    <property type="entry name" value="SLR0698 PROTEIN"/>
    <property type="match status" value="1"/>
</dbReference>
<accession>A0A8J6Z7V3</accession>
<dbReference type="Pfam" id="PF01928">
    <property type="entry name" value="CYTH"/>
    <property type="match status" value="1"/>
</dbReference>
<sequence>MATEIERKFLVTGDGWKPAVLRSVALRDGLISEAGGRKVRVRFYDGQATLTVKGPRSGLSRDEFEYPIPAADARRMLERHCAGRILEKTRHHLRHEGRDWTVDVYGGLLAGIVFAEIELEAEEAGFARPPWLGREVTGVEEYRQGRILAARLAARG</sequence>
<dbReference type="InterPro" id="IPR023577">
    <property type="entry name" value="CYTH_domain"/>
</dbReference>
<dbReference type="RefSeq" id="WP_193184380.1">
    <property type="nucleotide sequence ID" value="NZ_JACVXA010000051.1"/>
</dbReference>
<evidence type="ECO:0000259" key="1">
    <source>
        <dbReference type="PROSITE" id="PS51707"/>
    </source>
</evidence>
<evidence type="ECO:0000313" key="3">
    <source>
        <dbReference type="Proteomes" id="UP000609121"/>
    </source>
</evidence>
<dbReference type="PANTHER" id="PTHR40114:SF1">
    <property type="entry name" value="SLR0698 PROTEIN"/>
    <property type="match status" value="1"/>
</dbReference>
<protein>
    <submittedName>
        <fullName evidence="2">CYTH domain-containing protein</fullName>
    </submittedName>
</protein>
<dbReference type="PIRSF" id="PIRSF016487">
    <property type="entry name" value="CYTH_UCP016487"/>
    <property type="match status" value="1"/>
</dbReference>
<proteinExistence type="predicted"/>
<dbReference type="AlphaFoldDB" id="A0A8J6Z7V3"/>
<feature type="domain" description="CYTH" evidence="1">
    <location>
        <begin position="2"/>
        <end position="156"/>
    </location>
</feature>
<dbReference type="InterPro" id="IPR012042">
    <property type="entry name" value="NeuTTM/CthTTM-like"/>
</dbReference>
<dbReference type="PROSITE" id="PS51707">
    <property type="entry name" value="CYTH"/>
    <property type="match status" value="1"/>
</dbReference>
<reference evidence="2" key="1">
    <citation type="submission" date="2020-09" db="EMBL/GenBank/DDBJ databases">
        <title>A novel bacterium of genus Mangrovicoccus, isolated from South China Sea.</title>
        <authorList>
            <person name="Huang H."/>
            <person name="Mo K."/>
            <person name="Hu Y."/>
        </authorList>
    </citation>
    <scope>NUCLEOTIDE SEQUENCE</scope>
    <source>
        <strain evidence="2">HB182678</strain>
    </source>
</reference>
<dbReference type="InterPro" id="IPR033469">
    <property type="entry name" value="CYTH-like_dom_sf"/>
</dbReference>
<organism evidence="2 3">
    <name type="scientific">Mangrovicoccus algicola</name>
    <dbReference type="NCBI Taxonomy" id="2771008"/>
    <lineage>
        <taxon>Bacteria</taxon>
        <taxon>Pseudomonadati</taxon>
        <taxon>Pseudomonadota</taxon>
        <taxon>Alphaproteobacteria</taxon>
        <taxon>Rhodobacterales</taxon>
        <taxon>Paracoccaceae</taxon>
        <taxon>Mangrovicoccus</taxon>
    </lineage>
</organism>